<organism evidence="1">
    <name type="scientific">viral metagenome</name>
    <dbReference type="NCBI Taxonomy" id="1070528"/>
    <lineage>
        <taxon>unclassified sequences</taxon>
        <taxon>metagenomes</taxon>
        <taxon>organismal metagenomes</taxon>
    </lineage>
</organism>
<name>A0A6C0F0W5_9ZZZZ</name>
<reference evidence="1" key="1">
    <citation type="journal article" date="2020" name="Nature">
        <title>Giant virus diversity and host interactions through global metagenomics.</title>
        <authorList>
            <person name="Schulz F."/>
            <person name="Roux S."/>
            <person name="Paez-Espino D."/>
            <person name="Jungbluth S."/>
            <person name="Walsh D.A."/>
            <person name="Denef V.J."/>
            <person name="McMahon K.D."/>
            <person name="Konstantinidis K.T."/>
            <person name="Eloe-Fadrosh E.A."/>
            <person name="Kyrpides N.C."/>
            <person name="Woyke T."/>
        </authorList>
    </citation>
    <scope>NUCLEOTIDE SEQUENCE</scope>
    <source>
        <strain evidence="1">GVMAG-M-3300009161-52</strain>
    </source>
</reference>
<protein>
    <submittedName>
        <fullName evidence="1">Uncharacterized protein</fullName>
    </submittedName>
</protein>
<sequence>MSMSGDSIDKVYYSQNNLDNTFKQVAEEISRRTNKDITRNASYKKTFQAMSKMVYDKCPPTERNLQNVNIKLVDKSITYFHGKIFEKNVNNPTEKQANDAIFQEVQKNISKNTSGGISGGIGGIGGSSTNTNTQNGFTMMNEKEDIKGKYEQLMAQRQAVAVGDGNPNSYLPQPSIKSTEFVHNEHFVKSAIQNGTYDSQFLRVADDKAPFNKSTLQSPSQLNKQDMDFTINSFNLNEDLTDSLMGGENVDSPLYQNIENLQRMDGTNPMSMLEDYQRQRNEQVKNYTEIEKRQNITAMKAQEPNNIPLYSSSRSISEPVSSSSSFHASVSGSLPSSLPASHNIVFDRNNTNAQSKIDQTQVDPMELFKLGNQLTNNYMDRIEERIVNNNDAQPNNISGSELTKMQDSLIKLQRETQPKYIEKVHYINVNSVDRLWEKNAESRYNFKVQFNQNSTFDGAGISQLYKNIVSVELVSAIMPMDSSIIPFDTRLYCGIMKYPYLLLRIDELDSVFRGTNNWADRAFSTLLFDKVFFTNILSNEYITGTSTSNSVVNSTPKNGFATEYIRGFMKFNPAYFEKKKFYNNPLASLNRMTISITDPRGNFINSQSDVLQLSNIAFSSNLAIINNNTIEITASDSFPYSTQGDFKMVKITTTTFFSNRLFRIGDRIIIRNFTMASNPATDNSSFVSFITRPEGHTVINLDKEINGGTTGDNRGFIQTLYISPPGVMDPINFTVLPDSYYDETSLDFTGATWGTLINIDLQTHLLFRIVTRDPDTSGTLKPINVY</sequence>
<proteinExistence type="predicted"/>
<evidence type="ECO:0000313" key="1">
    <source>
        <dbReference type="EMBL" id="QHT34179.1"/>
    </source>
</evidence>
<accession>A0A6C0F0W5</accession>
<dbReference type="AlphaFoldDB" id="A0A6C0F0W5"/>
<dbReference type="EMBL" id="MN738989">
    <property type="protein sequence ID" value="QHT34179.1"/>
    <property type="molecule type" value="Genomic_DNA"/>
</dbReference>